<comment type="catalytic activity">
    <reaction evidence="8 9">
        <text>hydroxymethylbilane = uroporphyrinogen III + H2O</text>
        <dbReference type="Rhea" id="RHEA:18965"/>
        <dbReference type="ChEBI" id="CHEBI:15377"/>
        <dbReference type="ChEBI" id="CHEBI:57308"/>
        <dbReference type="ChEBI" id="CHEBI:57845"/>
        <dbReference type="EC" id="4.2.1.75"/>
    </reaction>
</comment>
<dbReference type="Pfam" id="PF02602">
    <property type="entry name" value="HEM4"/>
    <property type="match status" value="1"/>
</dbReference>
<evidence type="ECO:0000256" key="3">
    <source>
        <dbReference type="ARBA" id="ARBA00013109"/>
    </source>
</evidence>
<evidence type="ECO:0000256" key="9">
    <source>
        <dbReference type="RuleBase" id="RU366031"/>
    </source>
</evidence>
<proteinExistence type="inferred from homology"/>
<evidence type="ECO:0000256" key="7">
    <source>
        <dbReference type="ARBA" id="ARBA00040167"/>
    </source>
</evidence>
<dbReference type="AlphaFoldDB" id="A0A1H4Z427"/>
<dbReference type="EMBL" id="FNTI01000001">
    <property type="protein sequence ID" value="SED24972.1"/>
    <property type="molecule type" value="Genomic_DNA"/>
</dbReference>
<dbReference type="GO" id="GO:0006780">
    <property type="term" value="P:uroporphyrinogen III biosynthetic process"/>
    <property type="evidence" value="ECO:0007669"/>
    <property type="project" value="UniProtKB-UniRule"/>
</dbReference>
<dbReference type="UniPathway" id="UPA00251">
    <property type="reaction ID" value="UER00320"/>
</dbReference>
<dbReference type="PANTHER" id="PTHR38042:SF1">
    <property type="entry name" value="UROPORPHYRINOGEN-III SYNTHASE, CHLOROPLASTIC"/>
    <property type="match status" value="1"/>
</dbReference>
<comment type="similarity">
    <text evidence="2 9">Belongs to the uroporphyrinogen-III synthase family.</text>
</comment>
<evidence type="ECO:0000256" key="5">
    <source>
        <dbReference type="ARBA" id="ARBA00023244"/>
    </source>
</evidence>
<evidence type="ECO:0000313" key="12">
    <source>
        <dbReference type="Proteomes" id="UP000183208"/>
    </source>
</evidence>
<dbReference type="OrthoDB" id="7163809at2"/>
<comment type="pathway">
    <text evidence="1 9">Porphyrin-containing compound metabolism; protoporphyrin-IX biosynthesis; coproporphyrinogen-III from 5-aminolevulinate: step 3/4.</text>
</comment>
<dbReference type="InterPro" id="IPR003754">
    <property type="entry name" value="4pyrrol_synth_uPrphyn_synth"/>
</dbReference>
<dbReference type="GO" id="GO:0006782">
    <property type="term" value="P:protoporphyrinogen IX biosynthetic process"/>
    <property type="evidence" value="ECO:0007669"/>
    <property type="project" value="UniProtKB-UniRule"/>
</dbReference>
<evidence type="ECO:0000256" key="8">
    <source>
        <dbReference type="ARBA" id="ARBA00048617"/>
    </source>
</evidence>
<evidence type="ECO:0000259" key="10">
    <source>
        <dbReference type="Pfam" id="PF02602"/>
    </source>
</evidence>
<keyword evidence="4 9" id="KW-0456">Lyase</keyword>
<feature type="domain" description="Tetrapyrrole biosynthesis uroporphyrinogen III synthase" evidence="10">
    <location>
        <begin position="14"/>
        <end position="237"/>
    </location>
</feature>
<dbReference type="InterPro" id="IPR039793">
    <property type="entry name" value="UROS/Hem4"/>
</dbReference>
<name>A0A1H4Z427_9BRAD</name>
<gene>
    <name evidence="11" type="ORF">SAMN05444171_3579</name>
</gene>
<dbReference type="Gene3D" id="3.40.50.10090">
    <property type="match status" value="2"/>
</dbReference>
<dbReference type="SUPFAM" id="SSF69618">
    <property type="entry name" value="HemD-like"/>
    <property type="match status" value="1"/>
</dbReference>
<dbReference type="PANTHER" id="PTHR38042">
    <property type="entry name" value="UROPORPHYRINOGEN-III SYNTHASE, CHLOROPLASTIC"/>
    <property type="match status" value="1"/>
</dbReference>
<protein>
    <recommendedName>
        <fullName evidence="7 9">Uroporphyrinogen-III synthase</fullName>
        <ecNumber evidence="3 9">4.2.1.75</ecNumber>
    </recommendedName>
</protein>
<reference evidence="11 12" key="1">
    <citation type="submission" date="2016-10" db="EMBL/GenBank/DDBJ databases">
        <authorList>
            <person name="de Groot N.N."/>
        </authorList>
    </citation>
    <scope>NUCLEOTIDE SEQUENCE [LARGE SCALE GENOMIC DNA]</scope>
    <source>
        <strain evidence="11 12">GAS522</strain>
    </source>
</reference>
<evidence type="ECO:0000256" key="4">
    <source>
        <dbReference type="ARBA" id="ARBA00023239"/>
    </source>
</evidence>
<dbReference type="CDD" id="cd06578">
    <property type="entry name" value="HemD"/>
    <property type="match status" value="1"/>
</dbReference>
<dbReference type="GO" id="GO:0004852">
    <property type="term" value="F:uroporphyrinogen-III synthase activity"/>
    <property type="evidence" value="ECO:0007669"/>
    <property type="project" value="UniProtKB-UniRule"/>
</dbReference>
<evidence type="ECO:0000256" key="1">
    <source>
        <dbReference type="ARBA" id="ARBA00004772"/>
    </source>
</evidence>
<organism evidence="11 12">
    <name type="scientific">Bradyrhizobium lablabi</name>
    <dbReference type="NCBI Taxonomy" id="722472"/>
    <lineage>
        <taxon>Bacteria</taxon>
        <taxon>Pseudomonadati</taxon>
        <taxon>Pseudomonadota</taxon>
        <taxon>Alphaproteobacteria</taxon>
        <taxon>Hyphomicrobiales</taxon>
        <taxon>Nitrobacteraceae</taxon>
        <taxon>Bradyrhizobium</taxon>
    </lineage>
</organism>
<evidence type="ECO:0000256" key="6">
    <source>
        <dbReference type="ARBA" id="ARBA00037589"/>
    </source>
</evidence>
<comment type="function">
    <text evidence="6 9">Catalyzes cyclization of the linear tetrapyrrole, hydroxymethylbilane, to the macrocyclic uroporphyrinogen III.</text>
</comment>
<dbReference type="Proteomes" id="UP000183208">
    <property type="component" value="Unassembled WGS sequence"/>
</dbReference>
<dbReference type="InterPro" id="IPR036108">
    <property type="entry name" value="4pyrrol_syn_uPrphyn_synt_sf"/>
</dbReference>
<evidence type="ECO:0000313" key="11">
    <source>
        <dbReference type="EMBL" id="SED24972.1"/>
    </source>
</evidence>
<accession>A0A1H4Z427</accession>
<keyword evidence="5 9" id="KW-0627">Porphyrin biosynthesis</keyword>
<evidence type="ECO:0000256" key="2">
    <source>
        <dbReference type="ARBA" id="ARBA00008133"/>
    </source>
</evidence>
<dbReference type="RefSeq" id="WP_074821310.1">
    <property type="nucleotide sequence ID" value="NZ_FNTI01000001.1"/>
</dbReference>
<sequence>MAVLVTRPHPDDEATAAALRDRGFEVLRAPMLRFEPVMFRDDEDALYGAVIVTSANALRAIASQLAGSRLVKLPLFAVGEHTAAAARDAGFTQVTAARGDASALRDLVLAGVKAKQLKKASTLLYLAGADLARDLAGELGEKGFAVVTHTTYRMVPASSLPREICDAFVANQIEAVLHYSRRSARAFLEAARAGGVEISALALPQCCISSAVAAVLRDAGATQVTAAAEADENALFEALGRALRPRSGSNL</sequence>
<dbReference type="EC" id="4.2.1.75" evidence="3 9"/>